<accession>A0A158EA13</accession>
<dbReference type="PIRSF" id="PIRSF036461">
    <property type="entry name" value="Chmtx_methlestr"/>
    <property type="match status" value="1"/>
</dbReference>
<evidence type="ECO:0000256" key="1">
    <source>
        <dbReference type="ARBA" id="ARBA00022801"/>
    </source>
</evidence>
<reference evidence="6" key="1">
    <citation type="submission" date="2016-01" db="EMBL/GenBank/DDBJ databases">
        <authorList>
            <person name="Peeters C."/>
        </authorList>
    </citation>
    <scope>NUCLEOTIDE SEQUENCE</scope>
    <source>
        <strain evidence="6">LMG 29320</strain>
    </source>
</reference>
<dbReference type="AlphaFoldDB" id="A0A158EA13"/>
<feature type="active site" evidence="4">
    <location>
        <position position="12"/>
    </location>
</feature>
<proteinExistence type="predicted"/>
<dbReference type="Pfam" id="PF01339">
    <property type="entry name" value="CheB_methylest"/>
    <property type="match status" value="1"/>
</dbReference>
<dbReference type="PANTHER" id="PTHR42872:SF6">
    <property type="entry name" value="PROTEIN-GLUTAMATE METHYLESTERASE_PROTEIN-GLUTAMINE GLUTAMINASE"/>
    <property type="match status" value="1"/>
</dbReference>
<gene>
    <name evidence="6" type="ORF">AWB77_06855</name>
</gene>
<dbReference type="Gene3D" id="3.40.50.180">
    <property type="entry name" value="Methylesterase CheB, C-terminal domain"/>
    <property type="match status" value="1"/>
</dbReference>
<keyword evidence="7" id="KW-1185">Reference proteome</keyword>
<dbReference type="RefSeq" id="WP_061138803.1">
    <property type="nucleotide sequence ID" value="NZ_FCNX02000035.1"/>
</dbReference>
<feature type="domain" description="CheB-type methylesterase" evidence="5">
    <location>
        <begin position="1"/>
        <end position="188"/>
    </location>
</feature>
<dbReference type="Proteomes" id="UP000054903">
    <property type="component" value="Unassembled WGS sequence"/>
</dbReference>
<dbReference type="PANTHER" id="PTHR42872">
    <property type="entry name" value="PROTEIN-GLUTAMATE METHYLESTERASE/PROTEIN-GLUTAMINE GLUTAMINASE"/>
    <property type="match status" value="1"/>
</dbReference>
<evidence type="ECO:0000313" key="7">
    <source>
        <dbReference type="Proteomes" id="UP000054903"/>
    </source>
</evidence>
<evidence type="ECO:0000256" key="2">
    <source>
        <dbReference type="ARBA" id="ARBA00039140"/>
    </source>
</evidence>
<dbReference type="InterPro" id="IPR035909">
    <property type="entry name" value="CheB_C"/>
</dbReference>
<keyword evidence="1 4" id="KW-0378">Hydrolase</keyword>
<dbReference type="GO" id="GO:0008984">
    <property type="term" value="F:protein-glutamate methylesterase activity"/>
    <property type="evidence" value="ECO:0007669"/>
    <property type="project" value="UniProtKB-EC"/>
</dbReference>
<dbReference type="CDD" id="cd16433">
    <property type="entry name" value="CheB"/>
    <property type="match status" value="1"/>
</dbReference>
<dbReference type="PROSITE" id="PS50122">
    <property type="entry name" value="CHEB"/>
    <property type="match status" value="1"/>
</dbReference>
<organism evidence="6 7">
    <name type="scientific">Caballeronia fortuita</name>
    <dbReference type="NCBI Taxonomy" id="1777138"/>
    <lineage>
        <taxon>Bacteria</taxon>
        <taxon>Pseudomonadati</taxon>
        <taxon>Pseudomonadota</taxon>
        <taxon>Betaproteobacteria</taxon>
        <taxon>Burkholderiales</taxon>
        <taxon>Burkholderiaceae</taxon>
        <taxon>Caballeronia</taxon>
    </lineage>
</organism>
<evidence type="ECO:0000256" key="4">
    <source>
        <dbReference type="PROSITE-ProRule" id="PRU00050"/>
    </source>
</evidence>
<name>A0A158EA13_9BURK</name>
<evidence type="ECO:0000313" key="6">
    <source>
        <dbReference type="EMBL" id="SAL03719.1"/>
    </source>
</evidence>
<comment type="caution">
    <text evidence="6">The sequence shown here is derived from an EMBL/GenBank/DDBJ whole genome shotgun (WGS) entry which is preliminary data.</text>
</comment>
<dbReference type="EMBL" id="FCNX02000035">
    <property type="protein sequence ID" value="SAL03719.1"/>
    <property type="molecule type" value="Genomic_DNA"/>
</dbReference>
<dbReference type="GO" id="GO:0005737">
    <property type="term" value="C:cytoplasm"/>
    <property type="evidence" value="ECO:0007669"/>
    <property type="project" value="InterPro"/>
</dbReference>
<dbReference type="SUPFAM" id="SSF52738">
    <property type="entry name" value="Methylesterase CheB, C-terminal domain"/>
    <property type="match status" value="1"/>
</dbReference>
<dbReference type="STRING" id="1777138.AWB77_06855"/>
<evidence type="ECO:0000259" key="5">
    <source>
        <dbReference type="PROSITE" id="PS50122"/>
    </source>
</evidence>
<dbReference type="GO" id="GO:0000156">
    <property type="term" value="F:phosphorelay response regulator activity"/>
    <property type="evidence" value="ECO:0007669"/>
    <property type="project" value="InterPro"/>
</dbReference>
<comment type="catalytic activity">
    <reaction evidence="3">
        <text>[protein]-L-glutamate 5-O-methyl ester + H2O = L-glutamyl-[protein] + methanol + H(+)</text>
        <dbReference type="Rhea" id="RHEA:23236"/>
        <dbReference type="Rhea" id="RHEA-COMP:10208"/>
        <dbReference type="Rhea" id="RHEA-COMP:10311"/>
        <dbReference type="ChEBI" id="CHEBI:15377"/>
        <dbReference type="ChEBI" id="CHEBI:15378"/>
        <dbReference type="ChEBI" id="CHEBI:17790"/>
        <dbReference type="ChEBI" id="CHEBI:29973"/>
        <dbReference type="ChEBI" id="CHEBI:82795"/>
        <dbReference type="EC" id="3.1.1.61"/>
    </reaction>
</comment>
<dbReference type="GO" id="GO:0006935">
    <property type="term" value="P:chemotaxis"/>
    <property type="evidence" value="ECO:0007669"/>
    <property type="project" value="UniProtKB-UniRule"/>
</dbReference>
<evidence type="ECO:0000256" key="3">
    <source>
        <dbReference type="ARBA" id="ARBA00048267"/>
    </source>
</evidence>
<dbReference type="InterPro" id="IPR000673">
    <property type="entry name" value="Sig_transdc_resp-reg_Me-estase"/>
</dbReference>
<dbReference type="InterPro" id="IPR011247">
    <property type="entry name" value="Chemotax_prot-Glu_Me-esterase"/>
</dbReference>
<sequence length="323" mass="34386">MHNRDIVVIAGSTGGFGPLKELLAALPADLQATVFVVMHIGTQTSILPEIFQGDCALPIRHAEDGQPFDTSAIYIAPPDRHLLIENGKTFLSSGAKENFSRPAADPLFRSAAVNYGSRVIGIVLSGELDDGAAGLYAVRACGGIALVQNPAECRAASMPQNAIDAVRDALIAPAAEIGQLISVLLAKAPADLASTDELIRHVADVETALAMRGTADPDELRAIATPSDLTCPECGGVLSKVNHYPPLRYRCHTGHAFSAATLHASQERRSEEALWSVLRGIQERISLARARLETASEEEGRTLSADIKRLSNAESIVMDLLKR</sequence>
<dbReference type="EC" id="3.1.1.61" evidence="2"/>
<dbReference type="OrthoDB" id="9791760at2"/>
<keyword evidence="4" id="KW-0145">Chemotaxis</keyword>
<feature type="active site" evidence="4">
    <location>
        <position position="39"/>
    </location>
</feature>
<protein>
    <recommendedName>
        <fullName evidence="2">protein-glutamate methylesterase</fullName>
        <ecNumber evidence="2">3.1.1.61</ecNumber>
    </recommendedName>
</protein>
<feature type="active site" evidence="4">
    <location>
        <position position="130"/>
    </location>
</feature>